<dbReference type="GO" id="GO:0071944">
    <property type="term" value="C:cell periphery"/>
    <property type="evidence" value="ECO:0007669"/>
    <property type="project" value="EnsemblFungi"/>
</dbReference>
<dbReference type="RefSeq" id="XP_022467019.1">
    <property type="nucleotide sequence ID" value="XM_022610754.1"/>
</dbReference>
<reference evidence="4" key="2">
    <citation type="submission" date="2012-08" db="EMBL/GenBank/DDBJ databases">
        <title>Genome sequence of Kazachstania naganishii.</title>
        <authorList>
            <person name="Gordon J.L."/>
            <person name="Armisen D."/>
            <person name="Proux-Wera E."/>
            <person name="OhEigeartaigh S.S."/>
            <person name="Byrne K.P."/>
            <person name="Wolfe K.H."/>
        </authorList>
    </citation>
    <scope>NUCLEOTIDE SEQUENCE [LARGE SCALE GENOMIC DNA]</scope>
    <source>
        <strain evidence="4">ATCC MYA-139 / BCRC 22969 / CBS 8797 / CCRC 22969 / KCTC 17520 / NBRC 10181 / NCYC 3082</strain>
    </source>
</reference>
<evidence type="ECO:0000313" key="3">
    <source>
        <dbReference type="EMBL" id="CCK72775.1"/>
    </source>
</evidence>
<organism evidence="3 4">
    <name type="scientific">Huiozyma naganishii (strain ATCC MYA-139 / BCRC 22969 / CBS 8797 / KCTC 17520 / NBRC 10181 / NCYC 3082 / Yp74L-3)</name>
    <name type="common">Yeast</name>
    <name type="synonym">Kazachstania naganishii</name>
    <dbReference type="NCBI Taxonomy" id="1071383"/>
    <lineage>
        <taxon>Eukaryota</taxon>
        <taxon>Fungi</taxon>
        <taxon>Dikarya</taxon>
        <taxon>Ascomycota</taxon>
        <taxon>Saccharomycotina</taxon>
        <taxon>Saccharomycetes</taxon>
        <taxon>Saccharomycetales</taxon>
        <taxon>Saccharomycetaceae</taxon>
        <taxon>Huiozyma</taxon>
    </lineage>
</organism>
<name>J7RD13_HUIN7</name>
<evidence type="ECO:0000256" key="1">
    <source>
        <dbReference type="ARBA" id="ARBA00003033"/>
    </source>
</evidence>
<accession>J7RD13</accession>
<dbReference type="GeneID" id="34528548"/>
<evidence type="ECO:0008006" key="5">
    <source>
        <dbReference type="Google" id="ProtNLM"/>
    </source>
</evidence>
<keyword evidence="4" id="KW-1185">Reference proteome</keyword>
<proteinExistence type="inferred from homology"/>
<dbReference type="eggNOG" id="ENOG502RZ9F">
    <property type="taxonomic scope" value="Eukaryota"/>
</dbReference>
<dbReference type="GO" id="GO:0006112">
    <property type="term" value="P:energy reserve metabolic process"/>
    <property type="evidence" value="ECO:0007669"/>
    <property type="project" value="EnsemblFungi"/>
</dbReference>
<dbReference type="HOGENOM" id="CLU_118207_0_0_1"/>
<sequence>MPKKDKKPTFTNVTTKSGETLKVFDDLDTFETFIKNETEDDDFSDLHCQVNYLPPFVLHQAHDDPDKVKDTENSHNKKFVRHLHQHVEKHLLKDLKQALNLPDMKFHEKSKDEQFDKITWHYAEETEYHDKKFKVIVEVTCHHDDALVNVDYRTVPL</sequence>
<dbReference type="OMA" id="ANHYNAM"/>
<gene>
    <name evidence="3" type="primary">KNAG0L01550</name>
    <name evidence="3" type="ordered locus">KNAG_0L01550</name>
</gene>
<dbReference type="Gene3D" id="3.40.1000.40">
    <property type="entry name" value="Respiratory growth induced protein 1"/>
    <property type="match status" value="1"/>
</dbReference>
<dbReference type="InterPro" id="IPR022554">
    <property type="entry name" value="RGI1"/>
</dbReference>
<protein>
    <recommendedName>
        <fullName evidence="5">Respiratory growth induced protein 1</fullName>
    </recommendedName>
</protein>
<dbReference type="Proteomes" id="UP000006310">
    <property type="component" value="Chromosome 12"/>
</dbReference>
<dbReference type="AlphaFoldDB" id="J7RD13"/>
<reference evidence="3 4" key="1">
    <citation type="journal article" date="2011" name="Proc. Natl. Acad. Sci. U.S.A.">
        <title>Evolutionary erosion of yeast sex chromosomes by mating-type switching accidents.</title>
        <authorList>
            <person name="Gordon J.L."/>
            <person name="Armisen D."/>
            <person name="Proux-Wera E."/>
            <person name="Oheigeartaigh S.S."/>
            <person name="Byrne K.P."/>
            <person name="Wolfe K.H."/>
        </authorList>
    </citation>
    <scope>NUCLEOTIDE SEQUENCE [LARGE SCALE GENOMIC DNA]</scope>
    <source>
        <strain evidence="4">ATCC MYA-139 / BCRC 22969 / CBS 8797 / CCRC 22969 / KCTC 17520 / NBRC 10181 / NCYC 3082</strain>
    </source>
</reference>
<dbReference type="EMBL" id="HE978325">
    <property type="protein sequence ID" value="CCK72775.1"/>
    <property type="molecule type" value="Genomic_DNA"/>
</dbReference>
<comment type="function">
    <text evidence="1">Involved in the control of energetic metabolism and significantly contribute to cell fitness, especially under respiratory growth conditions.</text>
</comment>
<dbReference type="InterPro" id="IPR038235">
    <property type="entry name" value="RGI1_sf"/>
</dbReference>
<dbReference type="Pfam" id="PF10843">
    <property type="entry name" value="RGI1"/>
    <property type="match status" value="1"/>
</dbReference>
<comment type="similarity">
    <text evidence="2">Belongs to the RGI1 family.</text>
</comment>
<dbReference type="OrthoDB" id="4082176at2759"/>
<evidence type="ECO:0000256" key="2">
    <source>
        <dbReference type="ARBA" id="ARBA00009268"/>
    </source>
</evidence>
<dbReference type="KEGG" id="kng:KNAG_0L01550"/>
<evidence type="ECO:0000313" key="4">
    <source>
        <dbReference type="Proteomes" id="UP000006310"/>
    </source>
</evidence>